<feature type="compositionally biased region" description="Low complexity" evidence="4">
    <location>
        <begin position="546"/>
        <end position="561"/>
    </location>
</feature>
<sequence length="883" mass="96427">MLRRTKSKDRNGRSPGPVFMNDEQMSDYLNDLRTNRPSRPTGARPPPSSFRSHRHSIAHPPISEEAIDAPDSQSTISSTDSPTPRSINSIHRKSSSVSFSPSVTTKILPHAGRPLVRAPDGEDDIMADLPYQEKGPRWAERQEARSLRKAMQDLDLAEEQKLYSAAQEEAGELVWKHQNPENPNAPYPYREHLKDEKISRRGSWASGDVIVKKNRSETNGSATVSRSTSGESALSGSTMKSGSNGSRVPSDSSMKSANSDGTKSKLKSVQFAESVLEKEMETEKEAQEFTPVSVAPSAPTPSPRKISARFGLRKSKTEPVGESILLEANNPKAPAVAKLASNFGSVHLRNPFSRVRNARASIARTSSCPPEPPQLPPLEKLEKVEIQRNPPTQSRNAAYTRNTPSPEKEVIETKEVQEDIKVKDGLEIRGDDIRKATSMSLKDRSPKLPTPTMVSDAPGRPIVSFQKDWQPKEVNLKEEISTLPSVGKVESYPSKAATTDASSPIPTISLSNCASTPPKFSRQSQVPPLKPSSAASKQQPMPTPPSISVSAAPSTSSTRSMPPIPTICVPDDPPKPRESSRSIPTISIGAPPSINVEPPSISVSAPSISVSPPAISVNDAPASNNRQPVPSIRPLPTPSKSSSRPLPSTASSQPPMKTRPSWATSIPARSSILCGSCALPIAGRIVTAAGVRFHPECFQCFHCAEALECVAFFPEPDRPRAERVERIQARMRGEAVDGDPDEDGDESLRFYCHLDFHEFFSPRCKSCKTPIEGDVVVACGAEWHAGHFFCAQCGDPFESTTPYVEKDGYAWCINCHTNRFSTKCKKCRKPVTDTVLKALGAEWHEQCFCCTECNGPFADGRYFLRQGRDDPFCPSCEERRLKS</sequence>
<dbReference type="GO" id="GO:0030695">
    <property type="term" value="F:GTPase regulator activity"/>
    <property type="evidence" value="ECO:0007669"/>
    <property type="project" value="UniProtKB-ARBA"/>
</dbReference>
<proteinExistence type="predicted"/>
<dbReference type="FunFam" id="2.10.110.10:FF:000077">
    <property type="entry name" value="LIM domain protein"/>
    <property type="match status" value="1"/>
</dbReference>
<organism evidence="6 7">
    <name type="scientific">Microthyrium microscopicum</name>
    <dbReference type="NCBI Taxonomy" id="703497"/>
    <lineage>
        <taxon>Eukaryota</taxon>
        <taxon>Fungi</taxon>
        <taxon>Dikarya</taxon>
        <taxon>Ascomycota</taxon>
        <taxon>Pezizomycotina</taxon>
        <taxon>Dothideomycetes</taxon>
        <taxon>Dothideomycetes incertae sedis</taxon>
        <taxon>Microthyriales</taxon>
        <taxon>Microthyriaceae</taxon>
        <taxon>Microthyrium</taxon>
    </lineage>
</organism>
<feature type="region of interest" description="Disordered" evidence="4">
    <location>
        <begin position="481"/>
        <end position="594"/>
    </location>
</feature>
<dbReference type="Gene3D" id="2.10.110.10">
    <property type="entry name" value="Cysteine Rich Protein"/>
    <property type="match status" value="3"/>
</dbReference>
<dbReference type="SMART" id="SM00132">
    <property type="entry name" value="LIM"/>
    <property type="match status" value="3"/>
</dbReference>
<keyword evidence="7" id="KW-1185">Reference proteome</keyword>
<feature type="compositionally biased region" description="Polar residues" evidence="4">
    <location>
        <begin position="71"/>
        <end position="89"/>
    </location>
</feature>
<dbReference type="EMBL" id="MU004237">
    <property type="protein sequence ID" value="KAF2667251.1"/>
    <property type="molecule type" value="Genomic_DNA"/>
</dbReference>
<evidence type="ECO:0000313" key="6">
    <source>
        <dbReference type="EMBL" id="KAF2667251.1"/>
    </source>
</evidence>
<dbReference type="Pfam" id="PF00412">
    <property type="entry name" value="LIM"/>
    <property type="match status" value="3"/>
</dbReference>
<feature type="region of interest" description="Disordered" evidence="4">
    <location>
        <begin position="173"/>
        <end position="306"/>
    </location>
</feature>
<feature type="domain" description="LIM zinc-binding" evidence="5">
    <location>
        <begin position="822"/>
        <end position="883"/>
    </location>
</feature>
<feature type="compositionally biased region" description="Basic and acidic residues" evidence="4">
    <location>
        <begin position="434"/>
        <end position="446"/>
    </location>
</feature>
<protein>
    <recommendedName>
        <fullName evidence="5">LIM zinc-binding domain-containing protein</fullName>
    </recommendedName>
</protein>
<evidence type="ECO:0000313" key="7">
    <source>
        <dbReference type="Proteomes" id="UP000799302"/>
    </source>
</evidence>
<accession>A0A6A6U6N5</accession>
<feature type="compositionally biased region" description="Low complexity" evidence="4">
    <location>
        <begin position="638"/>
        <end position="652"/>
    </location>
</feature>
<feature type="compositionally biased region" description="Polar residues" evidence="4">
    <location>
        <begin position="389"/>
        <end position="405"/>
    </location>
</feature>
<dbReference type="PANTHER" id="PTHR24216">
    <property type="entry name" value="PAXILLIN-RELATED"/>
    <property type="match status" value="1"/>
</dbReference>
<dbReference type="OrthoDB" id="15567at2759"/>
<evidence type="ECO:0000256" key="1">
    <source>
        <dbReference type="ARBA" id="ARBA00022723"/>
    </source>
</evidence>
<feature type="region of interest" description="Disordered" evidence="4">
    <location>
        <begin position="1"/>
        <end position="102"/>
    </location>
</feature>
<feature type="compositionally biased region" description="Basic and acidic residues" evidence="4">
    <location>
        <begin position="275"/>
        <end position="287"/>
    </location>
</feature>
<name>A0A6A6U6N5_9PEZI</name>
<feature type="region of interest" description="Disordered" evidence="4">
    <location>
        <begin position="434"/>
        <end position="466"/>
    </location>
</feature>
<dbReference type="CDD" id="cd08368">
    <property type="entry name" value="LIM"/>
    <property type="match status" value="1"/>
</dbReference>
<feature type="compositionally biased region" description="Low complexity" evidence="4">
    <location>
        <begin position="288"/>
        <end position="297"/>
    </location>
</feature>
<dbReference type="PANTHER" id="PTHR24216:SF8">
    <property type="entry name" value="PAXILLIN, ISOFORM F"/>
    <property type="match status" value="1"/>
</dbReference>
<dbReference type="PROSITE" id="PS00478">
    <property type="entry name" value="LIM_DOMAIN_1"/>
    <property type="match status" value="2"/>
</dbReference>
<dbReference type="Proteomes" id="UP000799302">
    <property type="component" value="Unassembled WGS sequence"/>
</dbReference>
<keyword evidence="3" id="KW-0440">LIM domain</keyword>
<evidence type="ECO:0000259" key="5">
    <source>
        <dbReference type="PROSITE" id="PS50023"/>
    </source>
</evidence>
<dbReference type="SUPFAM" id="SSF57716">
    <property type="entry name" value="Glucocorticoid receptor-like (DNA-binding domain)"/>
    <property type="match status" value="3"/>
</dbReference>
<evidence type="ECO:0000256" key="4">
    <source>
        <dbReference type="SAM" id="MobiDB-lite"/>
    </source>
</evidence>
<dbReference type="PROSITE" id="PS50023">
    <property type="entry name" value="LIM_DOMAIN_2"/>
    <property type="match status" value="2"/>
</dbReference>
<feature type="compositionally biased region" description="Polar residues" evidence="4">
    <location>
        <begin position="217"/>
        <end position="261"/>
    </location>
</feature>
<dbReference type="InterPro" id="IPR001781">
    <property type="entry name" value="Znf_LIM"/>
</dbReference>
<gene>
    <name evidence="6" type="ORF">BT63DRAFT_414845</name>
</gene>
<keyword evidence="1 3" id="KW-0479">Metal-binding</keyword>
<feature type="region of interest" description="Disordered" evidence="4">
    <location>
        <begin position="387"/>
        <end position="409"/>
    </location>
</feature>
<dbReference type="GO" id="GO:0046872">
    <property type="term" value="F:metal ion binding"/>
    <property type="evidence" value="ECO:0007669"/>
    <property type="project" value="UniProtKB-KW"/>
</dbReference>
<keyword evidence="2 3" id="KW-0862">Zinc</keyword>
<feature type="region of interest" description="Disordered" evidence="4">
    <location>
        <begin position="616"/>
        <end position="662"/>
    </location>
</feature>
<dbReference type="AlphaFoldDB" id="A0A6A6U6N5"/>
<reference evidence="6" key="1">
    <citation type="journal article" date="2020" name="Stud. Mycol.">
        <title>101 Dothideomycetes genomes: a test case for predicting lifestyles and emergence of pathogens.</title>
        <authorList>
            <person name="Haridas S."/>
            <person name="Albert R."/>
            <person name="Binder M."/>
            <person name="Bloem J."/>
            <person name="Labutti K."/>
            <person name="Salamov A."/>
            <person name="Andreopoulos B."/>
            <person name="Baker S."/>
            <person name="Barry K."/>
            <person name="Bills G."/>
            <person name="Bluhm B."/>
            <person name="Cannon C."/>
            <person name="Castanera R."/>
            <person name="Culley D."/>
            <person name="Daum C."/>
            <person name="Ezra D."/>
            <person name="Gonzalez J."/>
            <person name="Henrissat B."/>
            <person name="Kuo A."/>
            <person name="Liang C."/>
            <person name="Lipzen A."/>
            <person name="Lutzoni F."/>
            <person name="Magnuson J."/>
            <person name="Mondo S."/>
            <person name="Nolan M."/>
            <person name="Ohm R."/>
            <person name="Pangilinan J."/>
            <person name="Park H.-J."/>
            <person name="Ramirez L."/>
            <person name="Alfaro M."/>
            <person name="Sun H."/>
            <person name="Tritt A."/>
            <person name="Yoshinaga Y."/>
            <person name="Zwiers L.-H."/>
            <person name="Turgeon B."/>
            <person name="Goodwin S."/>
            <person name="Spatafora J."/>
            <person name="Crous P."/>
            <person name="Grigoriev I."/>
        </authorList>
    </citation>
    <scope>NUCLEOTIDE SEQUENCE</scope>
    <source>
        <strain evidence="6">CBS 115976</strain>
    </source>
</reference>
<evidence type="ECO:0000256" key="2">
    <source>
        <dbReference type="ARBA" id="ARBA00022833"/>
    </source>
</evidence>
<feature type="compositionally biased region" description="Polar residues" evidence="4">
    <location>
        <begin position="496"/>
        <end position="515"/>
    </location>
</feature>
<feature type="compositionally biased region" description="Basic and acidic residues" evidence="4">
    <location>
        <begin position="189"/>
        <end position="199"/>
    </location>
</feature>
<evidence type="ECO:0000256" key="3">
    <source>
        <dbReference type="PROSITE-ProRule" id="PRU00125"/>
    </source>
</evidence>
<feature type="domain" description="LIM zinc-binding" evidence="5">
    <location>
        <begin position="672"/>
        <end position="762"/>
    </location>
</feature>